<name>A0A195DJW7_9HYME</name>
<evidence type="ECO:0000256" key="1">
    <source>
        <dbReference type="SAM" id="MobiDB-lite"/>
    </source>
</evidence>
<dbReference type="AlphaFoldDB" id="A0A195DJW7"/>
<keyword evidence="3" id="KW-1185">Reference proteome</keyword>
<sequence length="232" mass="26546">MNGRFFLSLAHPEMRFRDIAELSAGKYDEITVWVRIEEGTRVEKSRSRFVIHIRVSEDKAIKSPRASGCGADSPGLPRRIKLTDPPGTQRESGGRTVCGKRRDRDASKSCYATFRAFPTFRASAQRVPEVKRLLLRFRRCCTRRALLRVPFLLWPIFLTVPLGGIREGKKAKREKKSTDGAIFLSRSSRARDSRQLAFVAPKNRWSLQKQRISVCDVRAPFTANFIHIRART</sequence>
<dbReference type="EMBL" id="KQ980804">
    <property type="protein sequence ID" value="KYN12784.1"/>
    <property type="molecule type" value="Genomic_DNA"/>
</dbReference>
<protein>
    <submittedName>
        <fullName evidence="2">Uncharacterized protein</fullName>
    </submittedName>
</protein>
<evidence type="ECO:0000313" key="3">
    <source>
        <dbReference type="Proteomes" id="UP000078492"/>
    </source>
</evidence>
<reference evidence="2 3" key="1">
    <citation type="submission" date="2015-09" db="EMBL/GenBank/DDBJ databases">
        <title>Trachymyrmex cornetzi WGS genome.</title>
        <authorList>
            <person name="Nygaard S."/>
            <person name="Hu H."/>
            <person name="Boomsma J."/>
            <person name="Zhang G."/>
        </authorList>
    </citation>
    <scope>NUCLEOTIDE SEQUENCE [LARGE SCALE GENOMIC DNA]</scope>
    <source>
        <strain evidence="2">Tcor2-1</strain>
        <tissue evidence="2">Whole body</tissue>
    </source>
</reference>
<dbReference type="Proteomes" id="UP000078492">
    <property type="component" value="Unassembled WGS sequence"/>
</dbReference>
<evidence type="ECO:0000313" key="2">
    <source>
        <dbReference type="EMBL" id="KYN12784.1"/>
    </source>
</evidence>
<accession>A0A195DJW7</accession>
<gene>
    <name evidence="2" type="ORF">ALC57_15063</name>
</gene>
<proteinExistence type="predicted"/>
<feature type="region of interest" description="Disordered" evidence="1">
    <location>
        <begin position="64"/>
        <end position="101"/>
    </location>
</feature>
<organism evidence="2 3">
    <name type="scientific">Trachymyrmex cornetzi</name>
    <dbReference type="NCBI Taxonomy" id="471704"/>
    <lineage>
        <taxon>Eukaryota</taxon>
        <taxon>Metazoa</taxon>
        <taxon>Ecdysozoa</taxon>
        <taxon>Arthropoda</taxon>
        <taxon>Hexapoda</taxon>
        <taxon>Insecta</taxon>
        <taxon>Pterygota</taxon>
        <taxon>Neoptera</taxon>
        <taxon>Endopterygota</taxon>
        <taxon>Hymenoptera</taxon>
        <taxon>Apocrita</taxon>
        <taxon>Aculeata</taxon>
        <taxon>Formicoidea</taxon>
        <taxon>Formicidae</taxon>
        <taxon>Myrmicinae</taxon>
        <taxon>Trachymyrmex</taxon>
    </lineage>
</organism>